<accession>A0ABW3XZI5</accession>
<dbReference type="RefSeq" id="WP_377175817.1">
    <property type="nucleotide sequence ID" value="NZ_JBHTMY010000001.1"/>
</dbReference>
<feature type="chain" id="PRO_5047226725" description="PEP-CTERM protein-sorting domain-containing protein" evidence="2">
    <location>
        <begin position="24"/>
        <end position="61"/>
    </location>
</feature>
<keyword evidence="2" id="KW-0732">Signal</keyword>
<sequence>MEKKYLRSIVIVSLLFIVDSVFAQGPPPPPPPIDTPITGGFFVLMAAGIIYAIKSIKNRKN</sequence>
<comment type="caution">
    <text evidence="3">The sequence shown here is derived from an EMBL/GenBank/DDBJ whole genome shotgun (WGS) entry which is preliminary data.</text>
</comment>
<evidence type="ECO:0000256" key="2">
    <source>
        <dbReference type="SAM" id="SignalP"/>
    </source>
</evidence>
<proteinExistence type="predicted"/>
<protein>
    <recommendedName>
        <fullName evidence="5">PEP-CTERM protein-sorting domain-containing protein</fullName>
    </recommendedName>
</protein>
<feature type="transmembrane region" description="Helical" evidence="1">
    <location>
        <begin position="33"/>
        <end position="53"/>
    </location>
</feature>
<evidence type="ECO:0000313" key="3">
    <source>
        <dbReference type="EMBL" id="MFD1314326.1"/>
    </source>
</evidence>
<keyword evidence="1" id="KW-0812">Transmembrane</keyword>
<keyword evidence="1" id="KW-1133">Transmembrane helix</keyword>
<keyword evidence="1" id="KW-0472">Membrane</keyword>
<reference evidence="4" key="1">
    <citation type="journal article" date="2019" name="Int. J. Syst. Evol. Microbiol.">
        <title>The Global Catalogue of Microorganisms (GCM) 10K type strain sequencing project: providing services to taxonomists for standard genome sequencing and annotation.</title>
        <authorList>
            <consortium name="The Broad Institute Genomics Platform"/>
            <consortium name="The Broad Institute Genome Sequencing Center for Infectious Disease"/>
            <person name="Wu L."/>
            <person name="Ma J."/>
        </authorList>
    </citation>
    <scope>NUCLEOTIDE SEQUENCE [LARGE SCALE GENOMIC DNA]</scope>
    <source>
        <strain evidence="4">CCUG 61485</strain>
    </source>
</reference>
<evidence type="ECO:0008006" key="5">
    <source>
        <dbReference type="Google" id="ProtNLM"/>
    </source>
</evidence>
<keyword evidence="4" id="KW-1185">Reference proteome</keyword>
<feature type="signal peptide" evidence="2">
    <location>
        <begin position="1"/>
        <end position="23"/>
    </location>
</feature>
<evidence type="ECO:0000256" key="1">
    <source>
        <dbReference type="SAM" id="Phobius"/>
    </source>
</evidence>
<dbReference type="Proteomes" id="UP001597201">
    <property type="component" value="Unassembled WGS sequence"/>
</dbReference>
<organism evidence="3 4">
    <name type="scientific">Namhaeicola litoreus</name>
    <dbReference type="NCBI Taxonomy" id="1052145"/>
    <lineage>
        <taxon>Bacteria</taxon>
        <taxon>Pseudomonadati</taxon>
        <taxon>Bacteroidota</taxon>
        <taxon>Flavobacteriia</taxon>
        <taxon>Flavobacteriales</taxon>
        <taxon>Flavobacteriaceae</taxon>
        <taxon>Namhaeicola</taxon>
    </lineage>
</organism>
<name>A0ABW3XZI5_9FLAO</name>
<gene>
    <name evidence="3" type="ORF">ACFQ39_01760</name>
</gene>
<evidence type="ECO:0000313" key="4">
    <source>
        <dbReference type="Proteomes" id="UP001597201"/>
    </source>
</evidence>
<dbReference type="EMBL" id="JBHTMY010000001">
    <property type="protein sequence ID" value="MFD1314326.1"/>
    <property type="molecule type" value="Genomic_DNA"/>
</dbReference>